<dbReference type="EMBL" id="CP020121">
    <property type="protein sequence ID" value="AQZ98287.1"/>
    <property type="molecule type" value="Genomic_DNA"/>
</dbReference>
<dbReference type="Gene3D" id="2.60.40.1930">
    <property type="match status" value="1"/>
</dbReference>
<sequence>MVGACAVHAASISQVTPQGASPDVQQVVVQTSADAVRLGNPQATAPVQIQCMPEAAAQGSGRWNDAREWVWQFAQPLPAGSRCTVARNSGFKLPSGAALTGAGSYQFFVPGPAVLNTWPGTYAAIDEVQTFVLQLNGQPTTESLQQHVYCRAQDVGERIPVRVQDAAQTQQLLQALQIEERGHYIALSCNRRLTAGTDMQLVYGEGVAMANGVRNGSTQTFDFQVREAFTAQLQCQRERANAGCLPIRDVLLSFTAPVPKAQAAQVYLQHDGKKIAPDLTQETADAVSELRFKQPFVPLATYQLVLPADLEDDAQRRLANAASFPLQVKMGDTPPLFKFAAAPFGVLERFAEGEDGVAVLPVTVRKVEAMDGQHQAQDGKAKLRTLRLESDADIIHWWDLVQRYDRGWIGRKQAQRELSAALPPRLEQDSSSVETRMLSLLKGKPQVQDQQLPRADAGDPRPFEVVGIPLAAPGFYVVEAESPRLGAALLDERLGSPRSMFVRTSALVTNLAVHLKLGREGSAVWVTSLDKGQPVAGAKVQVSDCRGRVHASGITGADGVLLLPNLDKEAPRCDGHEGSGQWFVSARHTDDGVQDVAFVWSDWQRGIEPWRFNLPTSWGSGPELVAHTVLDRNLVRAGETVSMKHFVRAQTLQGLALPEDWPVEVLITHVGSNQQYKQRLQWSDTHNGGRNATSSFDVPPAAKLGQYTVELRWPESADGGQRVQQSGSFRVEAFRLPVFQGSVQPLSKGALIAPQKLAVDVHLSFINGGAASGTPVQLSALLRTQDVSFARWSGYSFSAPRAPEQADREAEAASDSSRLIADKLPLTLDKQGQGQVVLQHFPAIKAAQQLLLEASFSDPNGEIQTLRSTHTVWPAAVVAGLRTEGWMSVGRKMRMQALAVDVAGNPQAHVPLKVEAIHHTTTSTRKRLVGGFYSYDNQRSSKSLGQVCSGKSDARGLLLCEVQVLEAGEVELIVSAEDSKGRTSQASDTVWVTGQGELWFGGQDHDRMDVLAEKPSYAPGDIARLQVRMPFREATALVSVEREGVLHTEVVQLEGKDPTIELKVQPGWGPNVYVSVLALRGRLYEVPWYSFFTWGYKAPRQWWNAFWHGGKEYVAPTAMVDLSKPSFRFGVAELQVQDKSQQLVVSVEADKPRYQIRDKAKVTIRATLPGGQPAAHAEVVVAAVDKALLELSPNLSWQLRDAMWQRRDWGVETATAQMEVVGRRHYGRKAAAPGGGGGVGAPTRELLDTLLLWQPRVQLDAQGRAEIEVPLNDALSSFTIVAVADDGVQRFGTGSVDIATTQDLQLISGLPPVVREGDQFQAMLTLRNSTDALMRVQLQPKATGVSLTEQTVEIPPHAARALNWEVTVPTLLEQAAQVEWSWQLDARDTVSGAQDSLALSLRLLPAVPLGVQQAALVQIDGHWMQQLEWPREALPRQGGVRLTFSDKLADPVQGVPGLRDWWAAYPYVCLEQTVGKAIGLGDMALWERTMAALPTYLDDDGLAMYFPPQRAHQARGSDSLTAYLLAVDRSLQSIDPRFQLPQAERDRMEAGLVAFVQGRIERDFWSPRQDLDVRKLAAIAALADSGKARPAMLESIRIAPQDWPTHAVIDWLRILQRMPQLPGQAEHLAQAQQVLKTRLFYTGSQVGFRTDASDHWWWLMQGTDVNVARLLLTTMEEPEWAAERARLVTGLLARQKQGSWQTTVANTWAGLALRQFSQRYERDAVTGNTTALLETATQTVHWAEVSTQEGSASSSALPQPIEPQRSLFFPWGEGRTASLSVQHRGAGQPWMAFQSVAAVPRTQPVQAGYAIRKTLTAGPGAQAGRWQRGDIVHVRLELQASADMTWVVLNDPIPAGASILGGGLGRDSAIALQAQERSDGQGVSPTFVERAQDGYRVYWDYLPQGTTVAQYTMRLNNAGDFVLPPTRAEALYAPEMFGELPNARWKVEDAQ</sequence>
<gene>
    <name evidence="4" type="ORF">B5M06_08475</name>
</gene>
<reference evidence="4 5" key="1">
    <citation type="submission" date="2017-03" db="EMBL/GenBank/DDBJ databases">
        <title>Rapid Whole Genome Sequencing of Comamonas kerstersii Causing Continuous ambulatory Peritoneal Dialysis-Associated Peritonitis.</title>
        <authorList>
            <person name="Zheng B."/>
        </authorList>
    </citation>
    <scope>NUCLEOTIDE SEQUENCE [LARGE SCALE GENOMIC DNA]</scope>
    <source>
        <strain evidence="4 5">8943</strain>
    </source>
</reference>
<dbReference type="OrthoDB" id="9767116at2"/>
<evidence type="ECO:0000313" key="4">
    <source>
        <dbReference type="EMBL" id="AQZ98287.1"/>
    </source>
</evidence>
<accession>A0A1V0BED2</accession>
<dbReference type="Pfam" id="PF01835">
    <property type="entry name" value="MG2"/>
    <property type="match status" value="1"/>
</dbReference>
<dbReference type="InterPro" id="IPR001599">
    <property type="entry name" value="Macroglobln_a2"/>
</dbReference>
<dbReference type="Pfam" id="PF11974">
    <property type="entry name" value="bMG3"/>
    <property type="match status" value="1"/>
</dbReference>
<comment type="similarity">
    <text evidence="1">Belongs to the protease inhibitor I39 (alpha-2-macroglobulin) family. Bacterial alpha-2-macroglobulin subfamily.</text>
</comment>
<dbReference type="InterPro" id="IPR051802">
    <property type="entry name" value="YfhM-like"/>
</dbReference>
<proteinExistence type="inferred from homology"/>
<protein>
    <submittedName>
        <fullName evidence="4">Alpha-2-macroglobulin</fullName>
    </submittedName>
</protein>
<dbReference type="InterPro" id="IPR041246">
    <property type="entry name" value="Bact_MG10"/>
</dbReference>
<dbReference type="PANTHER" id="PTHR40094:SF1">
    <property type="entry name" value="UBIQUITIN DOMAIN-CONTAINING PROTEIN"/>
    <property type="match status" value="1"/>
</dbReference>
<dbReference type="SMART" id="SM01359">
    <property type="entry name" value="A2M_N_2"/>
    <property type="match status" value="1"/>
</dbReference>
<evidence type="ECO:0000313" key="5">
    <source>
        <dbReference type="Proteomes" id="UP000242792"/>
    </source>
</evidence>
<dbReference type="Pfam" id="PF17973">
    <property type="entry name" value="bMG10"/>
    <property type="match status" value="1"/>
</dbReference>
<organism evidence="4 5">
    <name type="scientific">Comamonas kerstersii</name>
    <dbReference type="NCBI Taxonomy" id="225992"/>
    <lineage>
        <taxon>Bacteria</taxon>
        <taxon>Pseudomonadati</taxon>
        <taxon>Pseudomonadota</taxon>
        <taxon>Betaproteobacteria</taxon>
        <taxon>Burkholderiales</taxon>
        <taxon>Comamonadaceae</taxon>
        <taxon>Comamonas</taxon>
    </lineage>
</organism>
<dbReference type="KEGG" id="cke:B5M06_08475"/>
<dbReference type="PANTHER" id="PTHR40094">
    <property type="entry name" value="ALPHA-2-MACROGLOBULIN HOMOLOG"/>
    <property type="match status" value="1"/>
</dbReference>
<dbReference type="InterPro" id="IPR011625">
    <property type="entry name" value="A2M_N_BRD"/>
</dbReference>
<evidence type="ECO:0000259" key="3">
    <source>
        <dbReference type="SMART" id="SM01360"/>
    </source>
</evidence>
<dbReference type="GO" id="GO:0004866">
    <property type="term" value="F:endopeptidase inhibitor activity"/>
    <property type="evidence" value="ECO:0007669"/>
    <property type="project" value="InterPro"/>
</dbReference>
<feature type="domain" description="Alpha-2-macroglobulin bait region" evidence="2">
    <location>
        <begin position="1008"/>
        <end position="1191"/>
    </location>
</feature>
<dbReference type="InterPro" id="IPR002890">
    <property type="entry name" value="MG2"/>
</dbReference>
<dbReference type="Proteomes" id="UP000242792">
    <property type="component" value="Chromosome"/>
</dbReference>
<dbReference type="Pfam" id="PF07703">
    <property type="entry name" value="A2M_BRD"/>
    <property type="match status" value="1"/>
</dbReference>
<name>A0A1V0BED2_9BURK</name>
<evidence type="ECO:0000259" key="2">
    <source>
        <dbReference type="SMART" id="SM01359"/>
    </source>
</evidence>
<evidence type="ECO:0000256" key="1">
    <source>
        <dbReference type="ARBA" id="ARBA00010556"/>
    </source>
</evidence>
<dbReference type="InterPro" id="IPR021868">
    <property type="entry name" value="Alpha_2_Macroglob_MG3"/>
</dbReference>
<dbReference type="Pfam" id="PF00207">
    <property type="entry name" value="A2M"/>
    <property type="match status" value="1"/>
</dbReference>
<feature type="domain" description="Alpha-2-macroglobulin" evidence="3">
    <location>
        <begin position="1250"/>
        <end position="1340"/>
    </location>
</feature>
<dbReference type="SMART" id="SM01360">
    <property type="entry name" value="A2M"/>
    <property type="match status" value="1"/>
</dbReference>